<comment type="caution">
    <text evidence="4">The sequence shown here is derived from an EMBL/GenBank/DDBJ whole genome shotgun (WGS) entry which is preliminary data.</text>
</comment>
<dbReference type="PRINTS" id="PR00080">
    <property type="entry name" value="SDRFAMILY"/>
</dbReference>
<evidence type="ECO:0000259" key="3">
    <source>
        <dbReference type="SMART" id="SM00822"/>
    </source>
</evidence>
<dbReference type="PRINTS" id="PR00081">
    <property type="entry name" value="GDHRDH"/>
</dbReference>
<comment type="similarity">
    <text evidence="1">Belongs to the short-chain dehydrogenases/reductases (SDR) family.</text>
</comment>
<organism evidence="4 5">
    <name type="scientific">Agaricicola taiwanensis</name>
    <dbReference type="NCBI Taxonomy" id="591372"/>
    <lineage>
        <taxon>Bacteria</taxon>
        <taxon>Pseudomonadati</taxon>
        <taxon>Pseudomonadota</taxon>
        <taxon>Alphaproteobacteria</taxon>
        <taxon>Rhodobacterales</taxon>
        <taxon>Paracoccaceae</taxon>
        <taxon>Agaricicola</taxon>
    </lineage>
</organism>
<evidence type="ECO:0000313" key="4">
    <source>
        <dbReference type="EMBL" id="GGE54162.1"/>
    </source>
</evidence>
<evidence type="ECO:0000313" key="5">
    <source>
        <dbReference type="Proteomes" id="UP000602745"/>
    </source>
</evidence>
<dbReference type="Gene3D" id="3.40.50.720">
    <property type="entry name" value="NAD(P)-binding Rossmann-like Domain"/>
    <property type="match status" value="1"/>
</dbReference>
<dbReference type="PROSITE" id="PS51318">
    <property type="entry name" value="TAT"/>
    <property type="match status" value="1"/>
</dbReference>
<feature type="domain" description="Ketoreductase" evidence="3">
    <location>
        <begin position="47"/>
        <end position="225"/>
    </location>
</feature>
<accession>A0A8J2YM21</accession>
<dbReference type="PANTHER" id="PTHR48107">
    <property type="entry name" value="NADPH-DEPENDENT ALDEHYDE REDUCTASE-LIKE PROTEIN, CHLOROPLASTIC-RELATED"/>
    <property type="match status" value="1"/>
</dbReference>
<dbReference type="PANTHER" id="PTHR48107:SF7">
    <property type="entry name" value="RE15974P"/>
    <property type="match status" value="1"/>
</dbReference>
<dbReference type="InterPro" id="IPR036291">
    <property type="entry name" value="NAD(P)-bd_dom_sf"/>
</dbReference>
<dbReference type="SMART" id="SM00822">
    <property type="entry name" value="PKS_KR"/>
    <property type="match status" value="1"/>
</dbReference>
<dbReference type="Proteomes" id="UP000602745">
    <property type="component" value="Unassembled WGS sequence"/>
</dbReference>
<evidence type="ECO:0000256" key="2">
    <source>
        <dbReference type="ARBA" id="ARBA00023002"/>
    </source>
</evidence>
<evidence type="ECO:0000256" key="1">
    <source>
        <dbReference type="ARBA" id="ARBA00006484"/>
    </source>
</evidence>
<dbReference type="RefSeq" id="WP_188411031.1">
    <property type="nucleotide sequence ID" value="NZ_BMCP01000007.1"/>
</dbReference>
<dbReference type="PROSITE" id="PS00061">
    <property type="entry name" value="ADH_SHORT"/>
    <property type="match status" value="1"/>
</dbReference>
<dbReference type="GO" id="GO:0016614">
    <property type="term" value="F:oxidoreductase activity, acting on CH-OH group of donors"/>
    <property type="evidence" value="ECO:0007669"/>
    <property type="project" value="UniProtKB-ARBA"/>
</dbReference>
<sequence length="286" mass="30047">MSDHTGNAGSEKRLINRRNLLAGAAATSAIIATAGGASAQAYQTSDKVAIVTGSSRGIGAATARRLARDGFKVMLNCVVNRDLAAKVVQDIEAAGGEAVWEQADISDPAAVRRLFDVAERAFGGIDVVVANAGIMRLAPFGEMADEDFIRMSDVNVKGSFNTLREAARRVRNGGRIISTSSSITQLRSPTYGPYAATKASMEIFANVLAKELKGRNISVNAIAPGLVTTSLFLDGKTDEQVAGFAERTPHGRIGEPEDIAATVAFLCSEDGWWVNGQTVFANGGVV</sequence>
<protein>
    <submittedName>
        <fullName evidence="4">3-ketoacyl-ACP reductase</fullName>
    </submittedName>
</protein>
<name>A0A8J2YM21_9RHOB</name>
<dbReference type="Pfam" id="PF13561">
    <property type="entry name" value="adh_short_C2"/>
    <property type="match status" value="1"/>
</dbReference>
<dbReference type="AlphaFoldDB" id="A0A8J2YM21"/>
<keyword evidence="5" id="KW-1185">Reference proteome</keyword>
<dbReference type="FunFam" id="3.40.50.720:FF:000084">
    <property type="entry name" value="Short-chain dehydrogenase reductase"/>
    <property type="match status" value="1"/>
</dbReference>
<dbReference type="InterPro" id="IPR006311">
    <property type="entry name" value="TAT_signal"/>
</dbReference>
<dbReference type="InterPro" id="IPR057326">
    <property type="entry name" value="KR_dom"/>
</dbReference>
<reference evidence="4" key="2">
    <citation type="submission" date="2020-09" db="EMBL/GenBank/DDBJ databases">
        <authorList>
            <person name="Sun Q."/>
            <person name="Sedlacek I."/>
        </authorList>
    </citation>
    <scope>NUCLEOTIDE SEQUENCE</scope>
    <source>
        <strain evidence="4">CCM 7684</strain>
    </source>
</reference>
<dbReference type="InterPro" id="IPR020904">
    <property type="entry name" value="Sc_DH/Rdtase_CS"/>
</dbReference>
<dbReference type="SUPFAM" id="SSF51735">
    <property type="entry name" value="NAD(P)-binding Rossmann-fold domains"/>
    <property type="match status" value="1"/>
</dbReference>
<dbReference type="CDD" id="cd05362">
    <property type="entry name" value="THN_reductase-like_SDR_c"/>
    <property type="match status" value="1"/>
</dbReference>
<dbReference type="InterPro" id="IPR002347">
    <property type="entry name" value="SDR_fam"/>
</dbReference>
<proteinExistence type="inferred from homology"/>
<gene>
    <name evidence="4" type="ORF">GCM10007276_34050</name>
</gene>
<keyword evidence="2" id="KW-0560">Oxidoreductase</keyword>
<dbReference type="EMBL" id="BMCP01000007">
    <property type="protein sequence ID" value="GGE54162.1"/>
    <property type="molecule type" value="Genomic_DNA"/>
</dbReference>
<reference evidence="4" key="1">
    <citation type="journal article" date="2014" name="Int. J. Syst. Evol. Microbiol.">
        <title>Complete genome sequence of Corynebacterium casei LMG S-19264T (=DSM 44701T), isolated from a smear-ripened cheese.</title>
        <authorList>
            <consortium name="US DOE Joint Genome Institute (JGI-PGF)"/>
            <person name="Walter F."/>
            <person name="Albersmeier A."/>
            <person name="Kalinowski J."/>
            <person name="Ruckert C."/>
        </authorList>
    </citation>
    <scope>NUCLEOTIDE SEQUENCE</scope>
    <source>
        <strain evidence="4">CCM 7684</strain>
    </source>
</reference>